<feature type="region of interest" description="Disordered" evidence="1">
    <location>
        <begin position="57"/>
        <end position="88"/>
    </location>
</feature>
<feature type="region of interest" description="Disordered" evidence="1">
    <location>
        <begin position="408"/>
        <end position="582"/>
    </location>
</feature>
<feature type="transmembrane region" description="Helical" evidence="2">
    <location>
        <begin position="602"/>
        <end position="623"/>
    </location>
</feature>
<proteinExistence type="predicted"/>
<keyword evidence="4" id="KW-1185">Reference proteome</keyword>
<organism evidence="3">
    <name type="scientific">Darwinula stevensoni</name>
    <dbReference type="NCBI Taxonomy" id="69355"/>
    <lineage>
        <taxon>Eukaryota</taxon>
        <taxon>Metazoa</taxon>
        <taxon>Ecdysozoa</taxon>
        <taxon>Arthropoda</taxon>
        <taxon>Crustacea</taxon>
        <taxon>Oligostraca</taxon>
        <taxon>Ostracoda</taxon>
        <taxon>Podocopa</taxon>
        <taxon>Podocopida</taxon>
        <taxon>Darwinulocopina</taxon>
        <taxon>Darwinuloidea</taxon>
        <taxon>Darwinulidae</taxon>
        <taxon>Darwinula</taxon>
    </lineage>
</organism>
<feature type="compositionally biased region" description="Polar residues" evidence="1">
    <location>
        <begin position="224"/>
        <end position="242"/>
    </location>
</feature>
<sequence>MLTRTKAGTKTQRKYSRQIRKDNRLLTHLKSPKVLPSFTGVVCNVTESITTVTTTEWNEISTSPASEDTDPSATVTESTTTDGPLTLTECGPSPEDCKHEMTQIEGILEPCVNKSGQVPQYQKCLWNIMANSTDVIEFLLTPEDFGNFPNRSVQLRIGHGYKDEFPPGQEGTTVEKFEYPVDEDTTVTIGCDDAWVDMITREVIKPFRVFYTIKPNAVTATASWETNTSDTEPDSTATESWETNTSDTVSDSTTTEQTWTSPQKLCHSLEKICIQDVTETTGILELCVDYTGEVPRYQHCLWNILACPTGAIGILLTPDDFGNFPNETLLLRIGYGYKNGFPNRTDETVLAYYNYPVEKNTAVIVNSDVAWVDMMTLKDTKPFRAFYTIEGHAGVDCNSTTVTETTVTETDFSEMSSVSTSGNPGTSETDSSTSPTYEPSSFSETTTDESTSTPETTTDGSTFTPETTTDDSASTPETTTEDSSSTSETVTDGSTSTPETTTDDSSSTSETVTDGSTSTPETTTDDSSSTSETVTDGSTSTPETTTEDSSSTSETVTDGSTSTSETITTDESIGSSESTDISVTFPSGETTELFDCVDQGHMLIPSGASGLFLISIFLAIVFVG</sequence>
<keyword evidence="2" id="KW-0472">Membrane</keyword>
<feature type="compositionally biased region" description="Low complexity" evidence="1">
    <location>
        <begin position="438"/>
        <end position="582"/>
    </location>
</feature>
<keyword evidence="2" id="KW-1133">Transmembrane helix</keyword>
<protein>
    <submittedName>
        <fullName evidence="3">Uncharacterized protein</fullName>
    </submittedName>
</protein>
<dbReference type="EMBL" id="LR901987">
    <property type="protein sequence ID" value="CAD7249752.1"/>
    <property type="molecule type" value="Genomic_DNA"/>
</dbReference>
<dbReference type="Proteomes" id="UP000677054">
    <property type="component" value="Unassembled WGS sequence"/>
</dbReference>
<evidence type="ECO:0000313" key="4">
    <source>
        <dbReference type="Proteomes" id="UP000677054"/>
    </source>
</evidence>
<feature type="region of interest" description="Disordered" evidence="1">
    <location>
        <begin position="224"/>
        <end position="256"/>
    </location>
</feature>
<evidence type="ECO:0000256" key="1">
    <source>
        <dbReference type="SAM" id="MobiDB-lite"/>
    </source>
</evidence>
<feature type="compositionally biased region" description="Polar residues" evidence="1">
    <location>
        <begin position="413"/>
        <end position="437"/>
    </location>
</feature>
<dbReference type="EMBL" id="CAJPEV010002470">
    <property type="protein sequence ID" value="CAG0897010.1"/>
    <property type="molecule type" value="Genomic_DNA"/>
</dbReference>
<feature type="compositionally biased region" description="Polar residues" evidence="1">
    <location>
        <begin position="63"/>
        <end position="83"/>
    </location>
</feature>
<dbReference type="AlphaFoldDB" id="A0A7R9A934"/>
<name>A0A7R9A934_9CRUS</name>
<evidence type="ECO:0000313" key="3">
    <source>
        <dbReference type="EMBL" id="CAD7249752.1"/>
    </source>
</evidence>
<keyword evidence="2" id="KW-0812">Transmembrane</keyword>
<feature type="compositionally biased region" description="Low complexity" evidence="1">
    <location>
        <begin position="243"/>
        <end position="256"/>
    </location>
</feature>
<reference evidence="3" key="1">
    <citation type="submission" date="2020-11" db="EMBL/GenBank/DDBJ databases">
        <authorList>
            <person name="Tran Van P."/>
        </authorList>
    </citation>
    <scope>NUCLEOTIDE SEQUENCE</scope>
</reference>
<evidence type="ECO:0000256" key="2">
    <source>
        <dbReference type="SAM" id="Phobius"/>
    </source>
</evidence>
<gene>
    <name evidence="3" type="ORF">DSTB1V02_LOCUS9539</name>
</gene>
<accession>A0A7R9A934</accession>